<comment type="subcellular location">
    <subcellularLocation>
        <location evidence="1">Membrane</location>
        <topology evidence="1">Multi-pass membrane protein</topology>
    </subcellularLocation>
</comment>
<evidence type="ECO:0000256" key="3">
    <source>
        <dbReference type="ARBA" id="ARBA00022989"/>
    </source>
</evidence>
<feature type="transmembrane region" description="Helical" evidence="6">
    <location>
        <begin position="48"/>
        <end position="68"/>
    </location>
</feature>
<dbReference type="OrthoDB" id="435607at2759"/>
<feature type="transmembrane region" description="Helical" evidence="6">
    <location>
        <begin position="341"/>
        <end position="359"/>
    </location>
</feature>
<evidence type="ECO:0000256" key="6">
    <source>
        <dbReference type="SAM" id="Phobius"/>
    </source>
</evidence>
<evidence type="ECO:0000313" key="7">
    <source>
        <dbReference type="EMBL" id="ANZ76014.1"/>
    </source>
</evidence>
<dbReference type="Proteomes" id="UP000094565">
    <property type="component" value="Chromosome 2"/>
</dbReference>
<evidence type="ECO:0000256" key="2">
    <source>
        <dbReference type="ARBA" id="ARBA00022692"/>
    </source>
</evidence>
<dbReference type="AlphaFoldDB" id="A0A1B2JD67"/>
<dbReference type="GO" id="GO:0016020">
    <property type="term" value="C:membrane"/>
    <property type="evidence" value="ECO:0007669"/>
    <property type="project" value="UniProtKB-SubCell"/>
</dbReference>
<dbReference type="InterPro" id="IPR004776">
    <property type="entry name" value="Mem_transp_PIN-like"/>
</dbReference>
<feature type="transmembrane region" description="Helical" evidence="6">
    <location>
        <begin position="414"/>
        <end position="438"/>
    </location>
</feature>
<feature type="transmembrane region" description="Helical" evidence="6">
    <location>
        <begin position="379"/>
        <end position="402"/>
    </location>
</feature>
<feature type="region of interest" description="Disordered" evidence="5">
    <location>
        <begin position="195"/>
        <end position="260"/>
    </location>
</feature>
<feature type="transmembrane region" description="Helical" evidence="6">
    <location>
        <begin position="18"/>
        <end position="36"/>
    </location>
</feature>
<feature type="transmembrane region" description="Helical" evidence="6">
    <location>
        <begin position="109"/>
        <end position="130"/>
    </location>
</feature>
<dbReference type="PANTHER" id="PTHR31274">
    <property type="entry name" value="PROTEIN ECM3"/>
    <property type="match status" value="1"/>
</dbReference>
<keyword evidence="2 6" id="KW-0812">Transmembrane</keyword>
<feature type="transmembrane region" description="Helical" evidence="6">
    <location>
        <begin position="74"/>
        <end position="97"/>
    </location>
</feature>
<feature type="compositionally biased region" description="Polar residues" evidence="5">
    <location>
        <begin position="195"/>
        <end position="205"/>
    </location>
</feature>
<keyword evidence="8" id="KW-1185">Reference proteome</keyword>
<proteinExistence type="predicted"/>
<accession>A0A1B2JD67</accession>
<evidence type="ECO:0000256" key="1">
    <source>
        <dbReference type="ARBA" id="ARBA00004141"/>
    </source>
</evidence>
<dbReference type="EMBL" id="CP014585">
    <property type="protein sequence ID" value="ANZ76014.1"/>
    <property type="molecule type" value="Genomic_DNA"/>
</dbReference>
<feature type="transmembrane region" description="Helical" evidence="6">
    <location>
        <begin position="494"/>
        <end position="517"/>
    </location>
</feature>
<name>A0A1B2JD67_PICPA</name>
<dbReference type="PANTHER" id="PTHR31274:SF1">
    <property type="entry name" value="AGL149CP"/>
    <property type="match status" value="1"/>
</dbReference>
<keyword evidence="4 6" id="KW-0472">Membrane</keyword>
<protein>
    <submittedName>
        <fullName evidence="7">BA75_03094T0</fullName>
    </submittedName>
</protein>
<reference evidence="7 8" key="1">
    <citation type="submission" date="2016-02" db="EMBL/GenBank/DDBJ databases">
        <title>Comparative genomic and transcriptomic foundation for Pichia pastoris.</title>
        <authorList>
            <person name="Love K.R."/>
            <person name="Shah K.A."/>
            <person name="Whittaker C.A."/>
            <person name="Wu J."/>
            <person name="Bartlett M.C."/>
            <person name="Ma D."/>
            <person name="Leeson R.L."/>
            <person name="Priest M."/>
            <person name="Young S.K."/>
            <person name="Love J.C."/>
        </authorList>
    </citation>
    <scope>NUCLEOTIDE SEQUENCE [LARGE SCALE GENOMIC DNA]</scope>
    <source>
        <strain evidence="7 8">ATCC 28485</strain>
    </source>
</reference>
<gene>
    <name evidence="7" type="ORF">ATY40_BA7503094</name>
</gene>
<dbReference type="GO" id="GO:0055085">
    <property type="term" value="P:transmembrane transport"/>
    <property type="evidence" value="ECO:0007669"/>
    <property type="project" value="InterPro"/>
</dbReference>
<organism evidence="7 8">
    <name type="scientific">Komagataella pastoris</name>
    <name type="common">Yeast</name>
    <name type="synonym">Pichia pastoris</name>
    <dbReference type="NCBI Taxonomy" id="4922"/>
    <lineage>
        <taxon>Eukaryota</taxon>
        <taxon>Fungi</taxon>
        <taxon>Dikarya</taxon>
        <taxon>Ascomycota</taxon>
        <taxon>Saccharomycotina</taxon>
        <taxon>Pichiomycetes</taxon>
        <taxon>Pichiales</taxon>
        <taxon>Pichiaceae</taxon>
        <taxon>Komagataella</taxon>
    </lineage>
</organism>
<sequence>MDENISLGLVVYSAVKPIIKLYLALGLGFLLSRVNLLSVETSRGISDLVLMIFLPFLVFDKIVTNLSIADLKTIGIIFLSAFFMYAVGATASSLIALVFKPPKRFKYGFIVGGILPNVSDLPIAYLSNGISFFTDQQSQKGIAYICIYLATYILVQFNFGLFQVVEWDFREKKEDKETQLVDLSKVLSHKLQPQETSLTESSVDSNIDEQDLQPIPIGPDDTATSCSEASHMDLHSLGRIPSARPREPEQRSRRNSVSSISSHRLLSRIVSNQDEENQIVKEYSKAEPFNAHIDPLMKIVTETNLSAADINVSGNKIKFVQKYKLQWLVFFYQNFKKPCSVALVSSLIIALIPWVKALFVETTKDIPPAPDNKPPLSFLMDLSSFIGQAAVPMGILLLGATLGRLKVSSFPPGYWKCVVCLTVFRLCIMPIIGTVFSNRLAKIGWISDEVVHFIVILQWSLPSATVQLFLTASNTRLEDGPNGKATGHVQLDCLSIYLLGQYMILFITLPFVVAYTVKCTL</sequence>
<feature type="transmembrane region" description="Helical" evidence="6">
    <location>
        <begin position="450"/>
        <end position="473"/>
    </location>
</feature>
<evidence type="ECO:0000256" key="4">
    <source>
        <dbReference type="ARBA" id="ARBA00023136"/>
    </source>
</evidence>
<evidence type="ECO:0000313" key="8">
    <source>
        <dbReference type="Proteomes" id="UP000094565"/>
    </source>
</evidence>
<keyword evidence="3 6" id="KW-1133">Transmembrane helix</keyword>
<feature type="transmembrane region" description="Helical" evidence="6">
    <location>
        <begin position="142"/>
        <end position="165"/>
    </location>
</feature>
<dbReference type="Pfam" id="PF03547">
    <property type="entry name" value="Mem_trans"/>
    <property type="match status" value="1"/>
</dbReference>
<evidence type="ECO:0000256" key="5">
    <source>
        <dbReference type="SAM" id="MobiDB-lite"/>
    </source>
</evidence>
<dbReference type="InterPro" id="IPR040254">
    <property type="entry name" value="Ecm3-like"/>
</dbReference>